<dbReference type="Pfam" id="PF03297">
    <property type="entry name" value="Ribosomal_S25"/>
    <property type="match status" value="1"/>
</dbReference>
<evidence type="ECO:0000256" key="6">
    <source>
        <dbReference type="SAM" id="MobiDB-lite"/>
    </source>
</evidence>
<evidence type="ECO:0000256" key="3">
    <source>
        <dbReference type="ARBA" id="ARBA00023274"/>
    </source>
</evidence>
<sequence length="216" mass="23717">MPPKTSKKADAKGGKPVKKDSSGGKGKKKKWSKGKVRDKLNNMALFDKATYDKLYKEVSAPRSLALPNPISAPGRDLQAHHPIGCFRTSEGPCLACQAGSSRASGQGTHSPCCQPQQPTGLHPCHQDRRNRRLSTSLLLVFVSNKVFIPFINRVPESSLILTHRLVVGLDCMRLVLFQRSGVASKHRLFGSRRLLHDLLRNDLRGEDPCVVDSGGF</sequence>
<keyword evidence="3" id="KW-0687">Ribonucleoprotein</keyword>
<gene>
    <name evidence="7" type="ORF">L596_016619</name>
</gene>
<evidence type="ECO:0000256" key="5">
    <source>
        <dbReference type="ARBA" id="ARBA00035460"/>
    </source>
</evidence>
<dbReference type="Gene3D" id="3.30.63.20">
    <property type="match status" value="1"/>
</dbReference>
<evidence type="ECO:0000313" key="7">
    <source>
        <dbReference type="EMBL" id="TKR82952.1"/>
    </source>
</evidence>
<keyword evidence="2" id="KW-0689">Ribosomal protein</keyword>
<dbReference type="GO" id="GO:1990904">
    <property type="term" value="C:ribonucleoprotein complex"/>
    <property type="evidence" value="ECO:0007669"/>
    <property type="project" value="UniProtKB-KW"/>
</dbReference>
<dbReference type="GO" id="GO:0005840">
    <property type="term" value="C:ribosome"/>
    <property type="evidence" value="ECO:0007669"/>
    <property type="project" value="UniProtKB-KW"/>
</dbReference>
<dbReference type="AlphaFoldDB" id="A0A4U5NJD6"/>
<evidence type="ECO:0000256" key="2">
    <source>
        <dbReference type="ARBA" id="ARBA00022980"/>
    </source>
</evidence>
<dbReference type="Proteomes" id="UP000298663">
    <property type="component" value="Unassembled WGS sequence"/>
</dbReference>
<evidence type="ECO:0000256" key="1">
    <source>
        <dbReference type="ARBA" id="ARBA00009106"/>
    </source>
</evidence>
<reference evidence="7 8" key="2">
    <citation type="journal article" date="2019" name="G3 (Bethesda)">
        <title>Hybrid Assembly of the Genome of the Entomopathogenic Nematode Steinernema carpocapsae Identifies the X-Chromosome.</title>
        <authorList>
            <person name="Serra L."/>
            <person name="Macchietto M."/>
            <person name="Macias-Munoz A."/>
            <person name="McGill C.J."/>
            <person name="Rodriguez I.M."/>
            <person name="Rodriguez B."/>
            <person name="Murad R."/>
            <person name="Mortazavi A."/>
        </authorList>
    </citation>
    <scope>NUCLEOTIDE SEQUENCE [LARGE SCALE GENOMIC DNA]</scope>
    <source>
        <strain evidence="7 8">ALL</strain>
    </source>
</reference>
<evidence type="ECO:0000256" key="4">
    <source>
        <dbReference type="ARBA" id="ARBA00035148"/>
    </source>
</evidence>
<comment type="similarity">
    <text evidence="1">Belongs to the eukaryotic ribosomal protein eS25 family.</text>
</comment>
<evidence type="ECO:0000313" key="8">
    <source>
        <dbReference type="Proteomes" id="UP000298663"/>
    </source>
</evidence>
<comment type="caution">
    <text evidence="7">The sequence shown here is derived from an EMBL/GenBank/DDBJ whole genome shotgun (WGS) entry which is preliminary data.</text>
</comment>
<feature type="compositionally biased region" description="Basic residues" evidence="6">
    <location>
        <begin position="25"/>
        <end position="34"/>
    </location>
</feature>
<organism evidence="7 8">
    <name type="scientific">Steinernema carpocapsae</name>
    <name type="common">Entomopathogenic nematode</name>
    <dbReference type="NCBI Taxonomy" id="34508"/>
    <lineage>
        <taxon>Eukaryota</taxon>
        <taxon>Metazoa</taxon>
        <taxon>Ecdysozoa</taxon>
        <taxon>Nematoda</taxon>
        <taxon>Chromadorea</taxon>
        <taxon>Rhabditida</taxon>
        <taxon>Tylenchina</taxon>
        <taxon>Panagrolaimomorpha</taxon>
        <taxon>Strongyloidoidea</taxon>
        <taxon>Steinernematidae</taxon>
        <taxon>Steinernema</taxon>
    </lineage>
</organism>
<dbReference type="EMBL" id="AZBU02000004">
    <property type="protein sequence ID" value="TKR82952.1"/>
    <property type="molecule type" value="Genomic_DNA"/>
</dbReference>
<feature type="compositionally biased region" description="Basic and acidic residues" evidence="6">
    <location>
        <begin position="7"/>
        <end position="22"/>
    </location>
</feature>
<keyword evidence="8" id="KW-1185">Reference proteome</keyword>
<reference evidence="7 8" key="1">
    <citation type="journal article" date="2015" name="Genome Biol.">
        <title>Comparative genomics of Steinernema reveals deeply conserved gene regulatory networks.</title>
        <authorList>
            <person name="Dillman A.R."/>
            <person name="Macchietto M."/>
            <person name="Porter C.F."/>
            <person name="Rogers A."/>
            <person name="Williams B."/>
            <person name="Antoshechkin I."/>
            <person name="Lee M.M."/>
            <person name="Goodwin Z."/>
            <person name="Lu X."/>
            <person name="Lewis E.E."/>
            <person name="Goodrich-Blair H."/>
            <person name="Stock S.P."/>
            <person name="Adams B.J."/>
            <person name="Sternberg P.W."/>
            <person name="Mortazavi A."/>
        </authorList>
    </citation>
    <scope>NUCLEOTIDE SEQUENCE [LARGE SCALE GENOMIC DNA]</scope>
    <source>
        <strain evidence="7 8">ALL</strain>
    </source>
</reference>
<feature type="region of interest" description="Disordered" evidence="6">
    <location>
        <begin position="1"/>
        <end position="36"/>
    </location>
</feature>
<protein>
    <recommendedName>
        <fullName evidence="4">Small ribosomal subunit protein eS25</fullName>
    </recommendedName>
    <alternativeName>
        <fullName evidence="5">40S ribosomal protein S25</fullName>
    </alternativeName>
</protein>
<dbReference type="PANTHER" id="PTHR12850">
    <property type="entry name" value="40S RIBOSOMAL PROTEIN S25"/>
    <property type="match status" value="1"/>
</dbReference>
<dbReference type="STRING" id="34508.A0A4U5NJD6"/>
<proteinExistence type="inferred from homology"/>
<name>A0A4U5NJD6_STECR</name>
<accession>A0A4U5NJD6</accession>
<dbReference type="InterPro" id="IPR004977">
    <property type="entry name" value="Ribosomal_eS25"/>
</dbReference>